<dbReference type="SUPFAM" id="SSF53098">
    <property type="entry name" value="Ribonuclease H-like"/>
    <property type="match status" value="1"/>
</dbReference>
<feature type="non-terminal residue" evidence="1">
    <location>
        <position position="1"/>
    </location>
</feature>
<accession>A0A5S3YP03</accession>
<organism evidence="1 2">
    <name type="scientific">Pseudoalteromonas phenolica</name>
    <dbReference type="NCBI Taxonomy" id="161398"/>
    <lineage>
        <taxon>Bacteria</taxon>
        <taxon>Pseudomonadati</taxon>
        <taxon>Pseudomonadota</taxon>
        <taxon>Gammaproteobacteria</taxon>
        <taxon>Alteromonadales</taxon>
        <taxon>Pseudoalteromonadaceae</taxon>
        <taxon>Pseudoalteromonas</taxon>
    </lineage>
</organism>
<dbReference type="OrthoDB" id="6284090at2"/>
<feature type="non-terminal residue" evidence="1">
    <location>
        <position position="85"/>
    </location>
</feature>
<reference evidence="2" key="2">
    <citation type="submission" date="2019-06" db="EMBL/GenBank/DDBJ databases">
        <title>Co-occurence of chitin degradation, pigmentation and bioactivity in marine Pseudoalteromonas.</title>
        <authorList>
            <person name="Sonnenschein E.C."/>
            <person name="Bech P.K."/>
        </authorList>
    </citation>
    <scope>NUCLEOTIDE SEQUENCE [LARGE SCALE GENOMIC DNA]</scope>
    <source>
        <strain evidence="2">S1189</strain>
    </source>
</reference>
<evidence type="ECO:0000313" key="2">
    <source>
        <dbReference type="Proteomes" id="UP000307362"/>
    </source>
</evidence>
<dbReference type="InterPro" id="IPR012337">
    <property type="entry name" value="RNaseH-like_sf"/>
</dbReference>
<dbReference type="EMBL" id="PNCM01000083">
    <property type="protein sequence ID" value="TMP77291.1"/>
    <property type="molecule type" value="Genomic_DNA"/>
</dbReference>
<sequence>KKKNDDETCGEIETEHPGYLGSQDTFYVGNLKGVGRIYQQTFVDTYSKVAFAKLYTTKTPITAADILNDKVLPYFEQHELPMLRI</sequence>
<gene>
    <name evidence="1" type="ORF">CWB73_20400</name>
</gene>
<dbReference type="Proteomes" id="UP000307362">
    <property type="component" value="Unassembled WGS sequence"/>
</dbReference>
<protein>
    <submittedName>
        <fullName evidence="1">IS481 family transposase</fullName>
    </submittedName>
</protein>
<comment type="caution">
    <text evidence="1">The sequence shown here is derived from an EMBL/GenBank/DDBJ whole genome shotgun (WGS) entry which is preliminary data.</text>
</comment>
<name>A0A5S3YP03_9GAMM</name>
<dbReference type="AlphaFoldDB" id="A0A5S3YP03"/>
<proteinExistence type="predicted"/>
<evidence type="ECO:0000313" key="1">
    <source>
        <dbReference type="EMBL" id="TMP77291.1"/>
    </source>
</evidence>
<reference evidence="1 2" key="1">
    <citation type="submission" date="2017-12" db="EMBL/GenBank/DDBJ databases">
        <authorList>
            <person name="Paulsen S."/>
            <person name="Gram L.K."/>
        </authorList>
    </citation>
    <scope>NUCLEOTIDE SEQUENCE [LARGE SCALE GENOMIC DNA]</scope>
    <source>
        <strain evidence="1 2">S1189</strain>
    </source>
</reference>